<protein>
    <submittedName>
        <fullName evidence="1">Uncharacterized protein</fullName>
    </submittedName>
</protein>
<name>A0AC59Y7F6_RANTA</name>
<gene>
    <name evidence="1" type="ORF">MRATA1EN22A_LOCUS2667</name>
</gene>
<reference evidence="1" key="2">
    <citation type="submission" date="2025-03" db="EMBL/GenBank/DDBJ databases">
        <authorList>
            <consortium name="ELIXIR-Norway"/>
            <consortium name="Elixir Norway"/>
        </authorList>
    </citation>
    <scope>NUCLEOTIDE SEQUENCE</scope>
</reference>
<feature type="non-terminal residue" evidence="1">
    <location>
        <position position="1"/>
    </location>
</feature>
<organism evidence="1 2">
    <name type="scientific">Rangifer tarandus platyrhynchus</name>
    <name type="common">Svalbard reindeer</name>
    <dbReference type="NCBI Taxonomy" id="3082113"/>
    <lineage>
        <taxon>Eukaryota</taxon>
        <taxon>Metazoa</taxon>
        <taxon>Chordata</taxon>
        <taxon>Craniata</taxon>
        <taxon>Vertebrata</taxon>
        <taxon>Euteleostomi</taxon>
        <taxon>Mammalia</taxon>
        <taxon>Eutheria</taxon>
        <taxon>Laurasiatheria</taxon>
        <taxon>Artiodactyla</taxon>
        <taxon>Ruminantia</taxon>
        <taxon>Pecora</taxon>
        <taxon>Cervidae</taxon>
        <taxon>Odocoileinae</taxon>
        <taxon>Rangifer</taxon>
    </lineage>
</organism>
<dbReference type="Proteomes" id="UP001162501">
    <property type="component" value="Chromosome 11"/>
</dbReference>
<sequence length="386" mass="39480">ARPAPAAPAALRPGRSLSTKARGRQPATADRRGREPPGPLPSPRLQTHARLLRGTSSHLPDRLSAAERLRKRILTLPMAAAWSLLPASPAPPHWTAPAAEPAPCPPRPRPCLPYLPGAVLTSVRGRGLSGRPRPSRRAVPACCARPPTRRAPAPGPATPSGRPLSPGSAPESSSTSSPPGSGSRAVASQPQPARATEHAQCGAPGRLGVGRGRAGRDPAGQGGGRRARGALALGAWGWRGGGLRPEAVGGASGKPPRGGLCGVSPVTPGAPGAARPARGQGSAAGETTARGGPRSTTRDRPPARTGDGPLTTTESAPSPRWRAPPHHDCRRRPHHNRREPPHHDGERPLSTTADGALTTTGESPLTAPTDGPSPRPEKAGQSSKDP</sequence>
<evidence type="ECO:0000313" key="2">
    <source>
        <dbReference type="Proteomes" id="UP001162501"/>
    </source>
</evidence>
<reference evidence="1" key="1">
    <citation type="submission" date="2023-05" db="EMBL/GenBank/DDBJ databases">
        <authorList>
            <consortium name="ELIXIR-Norway"/>
        </authorList>
    </citation>
    <scope>NUCLEOTIDE SEQUENCE</scope>
</reference>
<proteinExistence type="predicted"/>
<evidence type="ECO:0000313" key="1">
    <source>
        <dbReference type="EMBL" id="CAM9449919.1"/>
    </source>
</evidence>
<feature type="non-terminal residue" evidence="1">
    <location>
        <position position="386"/>
    </location>
</feature>
<accession>A0AC59Y7F6</accession>
<dbReference type="EMBL" id="OX596095">
    <property type="protein sequence ID" value="CAM9449919.1"/>
    <property type="molecule type" value="Genomic_DNA"/>
</dbReference>